<gene>
    <name evidence="3" type="ORF">UFOPK3376_02349</name>
</gene>
<name>A0A6J7F558_9ZZZZ</name>
<comment type="similarity">
    <text evidence="1">Belongs to the NAD(P)-dependent epimerase/dehydratase family.</text>
</comment>
<evidence type="ECO:0000256" key="1">
    <source>
        <dbReference type="ARBA" id="ARBA00007637"/>
    </source>
</evidence>
<proteinExistence type="inferred from homology"/>
<dbReference type="EMBL" id="CAFBLP010000072">
    <property type="protein sequence ID" value="CAB4886643.1"/>
    <property type="molecule type" value="Genomic_DNA"/>
</dbReference>
<dbReference type="InterPro" id="IPR036291">
    <property type="entry name" value="NAD(P)-bd_dom_sf"/>
</dbReference>
<dbReference type="Gene3D" id="3.40.50.720">
    <property type="entry name" value="NAD(P)-binding Rossmann-like Domain"/>
    <property type="match status" value="1"/>
</dbReference>
<dbReference type="InterPro" id="IPR001509">
    <property type="entry name" value="Epimerase_deHydtase"/>
</dbReference>
<dbReference type="PANTHER" id="PTHR43000">
    <property type="entry name" value="DTDP-D-GLUCOSE 4,6-DEHYDRATASE-RELATED"/>
    <property type="match status" value="1"/>
</dbReference>
<reference evidence="3" key="1">
    <citation type="submission" date="2020-05" db="EMBL/GenBank/DDBJ databases">
        <authorList>
            <person name="Chiriac C."/>
            <person name="Salcher M."/>
            <person name="Ghai R."/>
            <person name="Kavagutti S V."/>
        </authorList>
    </citation>
    <scope>NUCLEOTIDE SEQUENCE</scope>
</reference>
<dbReference type="AlphaFoldDB" id="A0A6J7F558"/>
<evidence type="ECO:0000259" key="2">
    <source>
        <dbReference type="Pfam" id="PF01370"/>
    </source>
</evidence>
<protein>
    <submittedName>
        <fullName evidence="3">Unannotated protein</fullName>
    </submittedName>
</protein>
<dbReference type="Pfam" id="PF01370">
    <property type="entry name" value="Epimerase"/>
    <property type="match status" value="1"/>
</dbReference>
<accession>A0A6J7F558</accession>
<feature type="domain" description="NAD-dependent epimerase/dehydratase" evidence="2">
    <location>
        <begin position="13"/>
        <end position="185"/>
    </location>
</feature>
<organism evidence="3">
    <name type="scientific">freshwater metagenome</name>
    <dbReference type="NCBI Taxonomy" id="449393"/>
    <lineage>
        <taxon>unclassified sequences</taxon>
        <taxon>metagenomes</taxon>
        <taxon>ecological metagenomes</taxon>
    </lineage>
</organism>
<dbReference type="SUPFAM" id="SSF51735">
    <property type="entry name" value="NAD(P)-binding Rossmann-fold domains"/>
    <property type="match status" value="1"/>
</dbReference>
<sequence>MLSQPTPLTGAKILITGITGQIAFPLAQFLAEDNDVWGLARFGDAGSRQQVEAIGVTPVQCDLAAGDLSGVPDDFTHVLHLAAFQGPGNDFDVALRANAEATGFVLMHCRTAQAALVMSTHSVYKPHPDPRHAYRETDPMGDVNPQHSPTYSVAKIGQEAVARFCSRAFGLPVTIARMNAAYGPRGGLPALHADAIAAGDPVWTRWGPCMYSPIYQDDINTQAAALLAAATTPATIVNWAGDEAVSVQEWSAYAGELLGRTAEVVVRPVEGTLRGSVADVTRRLAITGPCAVGWREGLRRTIAARHPR</sequence>
<evidence type="ECO:0000313" key="3">
    <source>
        <dbReference type="EMBL" id="CAB4886643.1"/>
    </source>
</evidence>